<evidence type="ECO:0000313" key="1">
    <source>
        <dbReference type="EMBL" id="TKR94493.1"/>
    </source>
</evidence>
<gene>
    <name evidence="1" type="ORF">L596_008769</name>
</gene>
<comment type="caution">
    <text evidence="1">The sequence shown here is derived from an EMBL/GenBank/DDBJ whole genome shotgun (WGS) entry which is preliminary data.</text>
</comment>
<dbReference type="EMBL" id="AZBU02000002">
    <property type="protein sequence ID" value="TKR94493.1"/>
    <property type="molecule type" value="Genomic_DNA"/>
</dbReference>
<reference evidence="1 2" key="1">
    <citation type="journal article" date="2015" name="Genome Biol.">
        <title>Comparative genomics of Steinernema reveals deeply conserved gene regulatory networks.</title>
        <authorList>
            <person name="Dillman A.R."/>
            <person name="Macchietto M."/>
            <person name="Porter C.F."/>
            <person name="Rogers A."/>
            <person name="Williams B."/>
            <person name="Antoshechkin I."/>
            <person name="Lee M.M."/>
            <person name="Goodwin Z."/>
            <person name="Lu X."/>
            <person name="Lewis E.E."/>
            <person name="Goodrich-Blair H."/>
            <person name="Stock S.P."/>
            <person name="Adams B.J."/>
            <person name="Sternberg P.W."/>
            <person name="Mortazavi A."/>
        </authorList>
    </citation>
    <scope>NUCLEOTIDE SEQUENCE [LARGE SCALE GENOMIC DNA]</scope>
    <source>
        <strain evidence="1 2">ALL</strain>
    </source>
</reference>
<dbReference type="Proteomes" id="UP000298663">
    <property type="component" value="Unassembled WGS sequence"/>
</dbReference>
<protein>
    <submittedName>
        <fullName evidence="1">Uncharacterized protein</fullName>
    </submittedName>
</protein>
<evidence type="ECO:0000313" key="2">
    <source>
        <dbReference type="Proteomes" id="UP000298663"/>
    </source>
</evidence>
<proteinExistence type="predicted"/>
<accession>A0A4U5PDZ3</accession>
<organism evidence="1 2">
    <name type="scientific">Steinernema carpocapsae</name>
    <name type="common">Entomopathogenic nematode</name>
    <dbReference type="NCBI Taxonomy" id="34508"/>
    <lineage>
        <taxon>Eukaryota</taxon>
        <taxon>Metazoa</taxon>
        <taxon>Ecdysozoa</taxon>
        <taxon>Nematoda</taxon>
        <taxon>Chromadorea</taxon>
        <taxon>Rhabditida</taxon>
        <taxon>Tylenchina</taxon>
        <taxon>Panagrolaimomorpha</taxon>
        <taxon>Strongyloidoidea</taxon>
        <taxon>Steinernematidae</taxon>
        <taxon>Steinernema</taxon>
    </lineage>
</organism>
<dbReference type="AlphaFoldDB" id="A0A4U5PDZ3"/>
<keyword evidence="2" id="KW-1185">Reference proteome</keyword>
<reference evidence="1 2" key="2">
    <citation type="journal article" date="2019" name="G3 (Bethesda)">
        <title>Hybrid Assembly of the Genome of the Entomopathogenic Nematode Steinernema carpocapsae Identifies the X-Chromosome.</title>
        <authorList>
            <person name="Serra L."/>
            <person name="Macchietto M."/>
            <person name="Macias-Munoz A."/>
            <person name="McGill C.J."/>
            <person name="Rodriguez I.M."/>
            <person name="Rodriguez B."/>
            <person name="Murad R."/>
            <person name="Mortazavi A."/>
        </authorList>
    </citation>
    <scope>NUCLEOTIDE SEQUENCE [LARGE SCALE GENOMIC DNA]</scope>
    <source>
        <strain evidence="1 2">ALL</strain>
    </source>
</reference>
<name>A0A4U5PDZ3_STECR</name>
<sequence length="82" mass="9793">MYKLTLFGYTRRPHSLPYFVRPSPKRNSIWISSHSLDEQWFFSIEALSDLDNELNICRRSFVTFSQVLAEKGFGHPCLFHYY</sequence>